<sequence length="518" mass="56845">MKNIRYTTNNERKFSDSRKLVSVTDLQGNIQDCNDDFVEISGYAKDELLGQPHNIVRHPDMPAEAFKVMWWHLKQGKPWMGLVKNRCKNGDFYWVDAYVTPITDKGQIVGYESVRSCPRRADVTRTEKLYTQINKGKTPSNLTSLSAENLFLIIASIILVILFLTAGWSFIQIPLLCTALIYGAWMKYSKNTTINHLNVMLKNSFSHPLAAQTYSDSTGTIGLVKVAILSQIAHLGTVIARIETAALRVATESDRGFQLTVKTAQEIEKQQAETLQVATAMNQMATTITEVSRHVSDTASHAGIANDLAVNGNKVAEITHQSIQKLNETVSDISVSVSQLSDQTTLIAKAAQHIEQIADQTNLLALNAAIEAARAGEQGRGFAVVADEVRNLAKRTQESTRDIYAIVHELTASAEVAVNTAKLGTDAAEEGLERVQESSTMLNGIFDALGQITNMSTQMAAAVEEQAHVAEDINRQVVNISELASECSESSNETTASMTLVKSISDELHELVVRFKPH</sequence>
<comment type="subcellular location">
    <subcellularLocation>
        <location evidence="1">Membrane</location>
    </subcellularLocation>
</comment>
<dbReference type="PROSITE" id="PS50111">
    <property type="entry name" value="CHEMOTAXIS_TRANSDUC_2"/>
    <property type="match status" value="1"/>
</dbReference>
<dbReference type="SMART" id="SM00283">
    <property type="entry name" value="MA"/>
    <property type="match status" value="1"/>
</dbReference>
<evidence type="ECO:0000259" key="7">
    <source>
        <dbReference type="PROSITE" id="PS50112"/>
    </source>
</evidence>
<dbReference type="SUPFAM" id="SSF58104">
    <property type="entry name" value="Methyl-accepting chemotaxis protein (MCP) signaling domain"/>
    <property type="match status" value="1"/>
</dbReference>
<dbReference type="PROSITE" id="PS50112">
    <property type="entry name" value="PAS"/>
    <property type="match status" value="1"/>
</dbReference>
<dbReference type="PANTHER" id="PTHR32089">
    <property type="entry name" value="METHYL-ACCEPTING CHEMOTAXIS PROTEIN MCPB"/>
    <property type="match status" value="1"/>
</dbReference>
<keyword evidence="5" id="KW-0472">Membrane</keyword>
<comment type="caution">
    <text evidence="8">The sequence shown here is derived from an EMBL/GenBank/DDBJ whole genome shotgun (WGS) entry which is preliminary data.</text>
</comment>
<dbReference type="InterPro" id="IPR000014">
    <property type="entry name" value="PAS"/>
</dbReference>
<dbReference type="InterPro" id="IPR035965">
    <property type="entry name" value="PAS-like_dom_sf"/>
</dbReference>
<dbReference type="RefSeq" id="WP_119977823.1">
    <property type="nucleotide sequence ID" value="NZ_BPFB01000003.1"/>
</dbReference>
<dbReference type="EMBL" id="BPFB01000003">
    <property type="protein sequence ID" value="GIU42614.1"/>
    <property type="molecule type" value="Genomic_DNA"/>
</dbReference>
<dbReference type="Pfam" id="PF08447">
    <property type="entry name" value="PAS_3"/>
    <property type="match status" value="1"/>
</dbReference>
<feature type="transmembrane region" description="Helical" evidence="5">
    <location>
        <begin position="150"/>
        <end position="171"/>
    </location>
</feature>
<gene>
    <name evidence="8" type="ORF">TUM4630_04020</name>
</gene>
<dbReference type="Gene3D" id="1.10.287.950">
    <property type="entry name" value="Methyl-accepting chemotaxis protein"/>
    <property type="match status" value="1"/>
</dbReference>
<dbReference type="InterPro" id="IPR004090">
    <property type="entry name" value="Chemotax_Me-accpt_rcpt"/>
</dbReference>
<evidence type="ECO:0000313" key="9">
    <source>
        <dbReference type="Proteomes" id="UP000761574"/>
    </source>
</evidence>
<dbReference type="CDD" id="cd11386">
    <property type="entry name" value="MCP_signal"/>
    <property type="match status" value="1"/>
</dbReference>
<keyword evidence="5" id="KW-0812">Transmembrane</keyword>
<organism evidence="8 9">
    <name type="scientific">Shewanella algidipiscicola</name>
    <dbReference type="NCBI Taxonomy" id="614070"/>
    <lineage>
        <taxon>Bacteria</taxon>
        <taxon>Pseudomonadati</taxon>
        <taxon>Pseudomonadota</taxon>
        <taxon>Gammaproteobacteria</taxon>
        <taxon>Alteromonadales</taxon>
        <taxon>Shewanellaceae</taxon>
        <taxon>Shewanella</taxon>
    </lineage>
</organism>
<evidence type="ECO:0000313" key="8">
    <source>
        <dbReference type="EMBL" id="GIU42614.1"/>
    </source>
</evidence>
<reference evidence="8 9" key="1">
    <citation type="submission" date="2021-05" db="EMBL/GenBank/DDBJ databases">
        <title>Molecular characterization for Shewanella algae harboring chromosomal blaOXA-55-like strains isolated from clinical and environment sample.</title>
        <authorList>
            <person name="Ohama Y."/>
            <person name="Aoki K."/>
            <person name="Harada S."/>
            <person name="Moriya K."/>
            <person name="Ishii Y."/>
            <person name="Tateda K."/>
        </authorList>
    </citation>
    <scope>NUCLEOTIDE SEQUENCE [LARGE SCALE GENOMIC DNA]</scope>
    <source>
        <strain evidence="8 9">LMG 23746</strain>
    </source>
</reference>
<evidence type="ECO:0000256" key="4">
    <source>
        <dbReference type="PROSITE-ProRule" id="PRU00284"/>
    </source>
</evidence>
<dbReference type="Proteomes" id="UP000761574">
    <property type="component" value="Unassembled WGS sequence"/>
</dbReference>
<dbReference type="Pfam" id="PF00015">
    <property type="entry name" value="MCPsignal"/>
    <property type="match status" value="1"/>
</dbReference>
<evidence type="ECO:0000256" key="3">
    <source>
        <dbReference type="ARBA" id="ARBA00029447"/>
    </source>
</evidence>
<feature type="domain" description="PAS" evidence="7">
    <location>
        <begin position="21"/>
        <end position="60"/>
    </location>
</feature>
<dbReference type="CDD" id="cd00130">
    <property type="entry name" value="PAS"/>
    <property type="match status" value="1"/>
</dbReference>
<dbReference type="InterPro" id="IPR013655">
    <property type="entry name" value="PAS_fold_3"/>
</dbReference>
<dbReference type="SUPFAM" id="SSF55785">
    <property type="entry name" value="PYP-like sensor domain (PAS domain)"/>
    <property type="match status" value="1"/>
</dbReference>
<keyword evidence="2 4" id="KW-0807">Transducer</keyword>
<dbReference type="PRINTS" id="PR00260">
    <property type="entry name" value="CHEMTRNSDUCR"/>
</dbReference>
<feature type="domain" description="Methyl-accepting transducer" evidence="6">
    <location>
        <begin position="245"/>
        <end position="481"/>
    </location>
</feature>
<name>A0ABQ4P575_9GAMM</name>
<keyword evidence="9" id="KW-1185">Reference proteome</keyword>
<proteinExistence type="inferred from homology"/>
<evidence type="ECO:0000256" key="2">
    <source>
        <dbReference type="ARBA" id="ARBA00023224"/>
    </source>
</evidence>
<protein>
    <submittedName>
        <fullName evidence="8">Chemotaxis protein</fullName>
    </submittedName>
</protein>
<evidence type="ECO:0000259" key="6">
    <source>
        <dbReference type="PROSITE" id="PS50111"/>
    </source>
</evidence>
<dbReference type="NCBIfam" id="TIGR00229">
    <property type="entry name" value="sensory_box"/>
    <property type="match status" value="1"/>
</dbReference>
<dbReference type="PANTHER" id="PTHR32089:SF74">
    <property type="entry name" value="METHYL-ACCEPTING CHEMOTAXIS PROTEIN AER"/>
    <property type="match status" value="1"/>
</dbReference>
<dbReference type="Gene3D" id="3.30.450.20">
    <property type="entry name" value="PAS domain"/>
    <property type="match status" value="1"/>
</dbReference>
<evidence type="ECO:0000256" key="1">
    <source>
        <dbReference type="ARBA" id="ARBA00004370"/>
    </source>
</evidence>
<dbReference type="InterPro" id="IPR004089">
    <property type="entry name" value="MCPsignal_dom"/>
</dbReference>
<accession>A0ABQ4P575</accession>
<keyword evidence="5" id="KW-1133">Transmembrane helix</keyword>
<evidence type="ECO:0000256" key="5">
    <source>
        <dbReference type="SAM" id="Phobius"/>
    </source>
</evidence>
<comment type="similarity">
    <text evidence="3">Belongs to the methyl-accepting chemotaxis (MCP) protein family.</text>
</comment>